<proteinExistence type="predicted"/>
<reference evidence="4" key="2">
    <citation type="submission" date="2011-01" db="EMBL/GenBank/DDBJ databases">
        <title>The Non-contiguous Finished genome of Clostridium papyrosolvens.</title>
        <authorList>
            <person name="Lucas S."/>
            <person name="Copeland A."/>
            <person name="Lapidus A."/>
            <person name="Cheng J.-F."/>
            <person name="Goodwin L."/>
            <person name="Pitluck S."/>
            <person name="Misra M."/>
            <person name="Chertkov O."/>
            <person name="Detter J.C."/>
            <person name="Han C."/>
            <person name="Tapia R."/>
            <person name="Land M."/>
            <person name="Hauser L."/>
            <person name="Kyrpides N."/>
            <person name="Ivanova N."/>
            <person name="Pagani I."/>
            <person name="Mouttaki H."/>
            <person name="He Z."/>
            <person name="Zhou J."/>
            <person name="Hemme C.L."/>
            <person name="Woyke T."/>
        </authorList>
    </citation>
    <scope>NUCLEOTIDE SEQUENCE [LARGE SCALE GENOMIC DNA]</scope>
    <source>
        <strain evidence="4">DSM 2782</strain>
    </source>
</reference>
<protein>
    <recommendedName>
        <fullName evidence="3">PKS/mFAS DH domain-containing protein</fullName>
    </recommendedName>
</protein>
<keyword evidence="1" id="KW-0808">Transferase</keyword>
<dbReference type="PANTHER" id="PTHR45681">
    <property type="entry name" value="POLYKETIDE SYNTHASE 44-RELATED"/>
    <property type="match status" value="1"/>
</dbReference>
<evidence type="ECO:0000313" key="4">
    <source>
        <dbReference type="EMBL" id="EGD46342.1"/>
    </source>
</evidence>
<feature type="domain" description="PKS/mFAS DH" evidence="3">
    <location>
        <begin position="1"/>
        <end position="264"/>
    </location>
</feature>
<keyword evidence="5" id="KW-1185">Reference proteome</keyword>
<sequence length="264" mass="30339">MNDSHKIYETFLSINQNFISDHKVMSRCVVPAAVYFALVMLPLTQDKKLQGIEFSDINITNAMVVEEDVPTKAAVHLEYDNSMFRFKVMSSVQDKNIIHALGKVSESPILRGDSLMLNEIRTRCQGIINKNEFYKRYEDSGILYGKYYKTVEEVYTNKFEFLSTIKNSNINSENQSFTINPSIIDGVIQSIGAIYRGSPKNIYLPSFIRRVRVYKQPEDISYCYGVAYCDSSKNPEQLVYDILVCNKDGSLVMDFSHFVLKRFV</sequence>
<name>F1TGL1_9FIRM</name>
<dbReference type="RefSeq" id="WP_004621335.1">
    <property type="nucleotide sequence ID" value="NZ_ACXX02000014.1"/>
</dbReference>
<evidence type="ECO:0000313" key="5">
    <source>
        <dbReference type="Proteomes" id="UP000003860"/>
    </source>
</evidence>
<organism evidence="4 5">
    <name type="scientific">Ruminiclostridium papyrosolvens DSM 2782</name>
    <dbReference type="NCBI Taxonomy" id="588581"/>
    <lineage>
        <taxon>Bacteria</taxon>
        <taxon>Bacillati</taxon>
        <taxon>Bacillota</taxon>
        <taxon>Clostridia</taxon>
        <taxon>Eubacteriales</taxon>
        <taxon>Oscillospiraceae</taxon>
        <taxon>Ruminiclostridium</taxon>
    </lineage>
</organism>
<dbReference type="PROSITE" id="PS52019">
    <property type="entry name" value="PKS_MFAS_DH"/>
    <property type="match status" value="1"/>
</dbReference>
<dbReference type="InterPro" id="IPR049551">
    <property type="entry name" value="PKS_DH_C"/>
</dbReference>
<feature type="active site" description="Proton donor; for dehydratase activity" evidence="2">
    <location>
        <position position="185"/>
    </location>
</feature>
<dbReference type="Proteomes" id="UP000003860">
    <property type="component" value="Unassembled WGS sequence"/>
</dbReference>
<dbReference type="STRING" id="588581.Cpap_0281"/>
<dbReference type="InterPro" id="IPR042104">
    <property type="entry name" value="PKS_dehydratase_sf"/>
</dbReference>
<evidence type="ECO:0000256" key="1">
    <source>
        <dbReference type="ARBA" id="ARBA00022679"/>
    </source>
</evidence>
<feature type="active site" description="Proton acceptor; for dehydratase activity" evidence="2">
    <location>
        <position position="22"/>
    </location>
</feature>
<evidence type="ECO:0000259" key="3">
    <source>
        <dbReference type="PROSITE" id="PS52019"/>
    </source>
</evidence>
<dbReference type="OrthoDB" id="9774633at2"/>
<evidence type="ECO:0000256" key="2">
    <source>
        <dbReference type="PROSITE-ProRule" id="PRU01363"/>
    </source>
</evidence>
<feature type="region of interest" description="N-terminal hotdog fold" evidence="2">
    <location>
        <begin position="1"/>
        <end position="111"/>
    </location>
</feature>
<dbReference type="InterPro" id="IPR050444">
    <property type="entry name" value="Polyketide_Synthase"/>
</dbReference>
<dbReference type="EMBL" id="ACXX02000014">
    <property type="protein sequence ID" value="EGD46342.1"/>
    <property type="molecule type" value="Genomic_DNA"/>
</dbReference>
<dbReference type="Pfam" id="PF14765">
    <property type="entry name" value="PS-DH"/>
    <property type="match status" value="1"/>
</dbReference>
<accession>F1TGL1</accession>
<dbReference type="PANTHER" id="PTHR45681:SF6">
    <property type="entry name" value="POLYKETIDE SYNTHASE 37"/>
    <property type="match status" value="1"/>
</dbReference>
<dbReference type="InterPro" id="IPR049900">
    <property type="entry name" value="PKS_mFAS_DH"/>
</dbReference>
<dbReference type="eggNOG" id="COG3321">
    <property type="taxonomic scope" value="Bacteria"/>
</dbReference>
<dbReference type="InterPro" id="IPR049552">
    <property type="entry name" value="PKS_DH_N"/>
</dbReference>
<feature type="region of interest" description="C-terminal hotdog fold" evidence="2">
    <location>
        <begin position="125"/>
        <end position="264"/>
    </location>
</feature>
<comment type="caution">
    <text evidence="4">The sequence shown here is derived from an EMBL/GenBank/DDBJ whole genome shotgun (WGS) entry which is preliminary data.</text>
</comment>
<dbReference type="GO" id="GO:0016740">
    <property type="term" value="F:transferase activity"/>
    <property type="evidence" value="ECO:0007669"/>
    <property type="project" value="UniProtKB-KW"/>
</dbReference>
<dbReference type="Gene3D" id="3.10.129.110">
    <property type="entry name" value="Polyketide synthase dehydratase"/>
    <property type="match status" value="1"/>
</dbReference>
<reference evidence="4" key="1">
    <citation type="submission" date="2009-07" db="EMBL/GenBank/DDBJ databases">
        <authorList>
            <consortium name="US DOE Joint Genome Institute (JGI-PGF)"/>
            <person name="Lucas S."/>
            <person name="Copeland A."/>
            <person name="Lapidus A."/>
            <person name="Glavina del Rio T."/>
            <person name="Tice H."/>
            <person name="Bruce D."/>
            <person name="Goodwin L."/>
            <person name="Pitluck S."/>
            <person name="Larimer F."/>
            <person name="Land M.L."/>
            <person name="Mouttaki H."/>
            <person name="He Z."/>
            <person name="Zhou J."/>
            <person name="Hemme C.L."/>
        </authorList>
    </citation>
    <scope>NUCLEOTIDE SEQUENCE</scope>
    <source>
        <strain evidence="4">DSM 2782</strain>
    </source>
</reference>
<gene>
    <name evidence="4" type="ORF">Cpap_0281</name>
</gene>
<dbReference type="AlphaFoldDB" id="F1TGL1"/>
<dbReference type="Pfam" id="PF21089">
    <property type="entry name" value="PKS_DH_N"/>
    <property type="match status" value="1"/>
</dbReference>